<dbReference type="RefSeq" id="WP_004759408.1">
    <property type="nucleotide sequence ID" value="NZ_AKWH02000010.1"/>
</dbReference>
<comment type="caution">
    <text evidence="2">The sequence shown here is derived from an EMBL/GenBank/DDBJ whole genome shotgun (WGS) entry which is preliminary data.</text>
</comment>
<evidence type="ECO:0000313" key="2">
    <source>
        <dbReference type="EMBL" id="EKO53303.1"/>
    </source>
</evidence>
<evidence type="ECO:0000313" key="3">
    <source>
        <dbReference type="Proteomes" id="UP000006339"/>
    </source>
</evidence>
<accession>A0A828Y039</accession>
<keyword evidence="1" id="KW-0812">Transmembrane</keyword>
<keyword evidence="1" id="KW-0472">Membrane</keyword>
<dbReference type="Proteomes" id="UP000006339">
    <property type="component" value="Unassembled WGS sequence"/>
</dbReference>
<keyword evidence="1" id="KW-1133">Transmembrane helix</keyword>
<dbReference type="EMBL" id="AKWH02000010">
    <property type="protein sequence ID" value="EKO53303.1"/>
    <property type="molecule type" value="Genomic_DNA"/>
</dbReference>
<reference evidence="2" key="1">
    <citation type="submission" date="2012-10" db="EMBL/GenBank/DDBJ databases">
        <authorList>
            <person name="Harkins D.M."/>
            <person name="Durkin A.S."/>
            <person name="Brinkac L.M."/>
            <person name="Selengut J.D."/>
            <person name="Sanka R."/>
            <person name="DePew J."/>
            <person name="Purushe J."/>
            <person name="Picardeau M."/>
            <person name="Werts C."/>
            <person name="Goarant C."/>
            <person name="Vinetz J.M."/>
            <person name="Sutton G.G."/>
            <person name="Nelson W.C."/>
            <person name="Fouts D.E."/>
        </authorList>
    </citation>
    <scope>NUCLEOTIDE SEQUENCE [LARGE SCALE GENOMIC DNA]</scope>
    <source>
        <strain evidence="2">200802841</strain>
    </source>
</reference>
<keyword evidence="3" id="KW-1185">Reference proteome</keyword>
<sequence>MWSYLRARSFFDSLFSFTNFIFWSIFSEDEKIFRFFNLCCPFIFFDFPGAVGGGPTRIPRVTRKT</sequence>
<organism evidence="2 3">
    <name type="scientific">Leptospira kirschneri str. 200802841</name>
    <dbReference type="NCBI Taxonomy" id="1193047"/>
    <lineage>
        <taxon>Bacteria</taxon>
        <taxon>Pseudomonadati</taxon>
        <taxon>Spirochaetota</taxon>
        <taxon>Spirochaetia</taxon>
        <taxon>Leptospirales</taxon>
        <taxon>Leptospiraceae</taxon>
        <taxon>Leptospira</taxon>
    </lineage>
</organism>
<name>A0A828Y039_9LEPT</name>
<protein>
    <submittedName>
        <fullName evidence="2">Uncharacterized protein</fullName>
    </submittedName>
</protein>
<feature type="transmembrane region" description="Helical" evidence="1">
    <location>
        <begin position="32"/>
        <end position="54"/>
    </location>
</feature>
<gene>
    <name evidence="2" type="ORF">LEP1GSC131_0815</name>
</gene>
<evidence type="ECO:0000256" key="1">
    <source>
        <dbReference type="SAM" id="Phobius"/>
    </source>
</evidence>
<proteinExistence type="predicted"/>
<dbReference type="AlphaFoldDB" id="A0A828Y039"/>